<evidence type="ECO:0000259" key="1">
    <source>
        <dbReference type="PROSITE" id="PS51163"/>
    </source>
</evidence>
<dbReference type="SUPFAM" id="SSF55821">
    <property type="entry name" value="YrdC/RibB"/>
    <property type="match status" value="1"/>
</dbReference>
<dbReference type="InterPro" id="IPR006070">
    <property type="entry name" value="Sua5-like_dom"/>
</dbReference>
<protein>
    <submittedName>
        <fullName evidence="2">Sua5 YciO YrdC YwlC family protein</fullName>
    </submittedName>
</protein>
<dbReference type="PROSITE" id="PS51163">
    <property type="entry name" value="YRDC"/>
    <property type="match status" value="1"/>
</dbReference>
<evidence type="ECO:0000313" key="2">
    <source>
        <dbReference type="EMBL" id="GAO29547.1"/>
    </source>
</evidence>
<dbReference type="NCBIfam" id="TIGR00057">
    <property type="entry name" value="L-threonylcarbamoyladenylate synthase"/>
    <property type="match status" value="1"/>
</dbReference>
<dbReference type="InterPro" id="IPR052532">
    <property type="entry name" value="SUA5_domain"/>
</dbReference>
<sequence length="204" mass="23014">MLVKIYPDNPNPREIQKVVDVLKAGGLVIYPTDTIYGLGCDINNSKAVEKIALIKGLNLKKDHLSFICHDMSHLSVYSKSLENHVFKLLKKHLPGPFTFILPANTNVPKLFKNNKKTIGFRIPDNPIILEIVRELGNPILNTSIRDDDEIIEYTTDPELIHEKYENLVDLVIDGGYGDNEASTIVDCTQYPFEIIRQGKGDLEL</sequence>
<gene>
    <name evidence="2" type="ORF">JCM15548_11746</name>
</gene>
<organism evidence="2 3">
    <name type="scientific">Geofilum rubicundum JCM 15548</name>
    <dbReference type="NCBI Taxonomy" id="1236989"/>
    <lineage>
        <taxon>Bacteria</taxon>
        <taxon>Pseudomonadati</taxon>
        <taxon>Bacteroidota</taxon>
        <taxon>Bacteroidia</taxon>
        <taxon>Marinilabiliales</taxon>
        <taxon>Marinilabiliaceae</taxon>
        <taxon>Geofilum</taxon>
    </lineage>
</organism>
<keyword evidence="3" id="KW-1185">Reference proteome</keyword>
<dbReference type="PANTHER" id="PTHR42828:SF3">
    <property type="entry name" value="THREONYLCARBAMOYL-AMP SYNTHASE"/>
    <property type="match status" value="1"/>
</dbReference>
<accession>A0A0E9LVE9</accession>
<dbReference type="GO" id="GO:0003725">
    <property type="term" value="F:double-stranded RNA binding"/>
    <property type="evidence" value="ECO:0007669"/>
    <property type="project" value="InterPro"/>
</dbReference>
<dbReference type="Proteomes" id="UP000032900">
    <property type="component" value="Unassembled WGS sequence"/>
</dbReference>
<dbReference type="EMBL" id="BAZW01000010">
    <property type="protein sequence ID" value="GAO29547.1"/>
    <property type="molecule type" value="Genomic_DNA"/>
</dbReference>
<feature type="domain" description="YrdC-like" evidence="1">
    <location>
        <begin position="12"/>
        <end position="200"/>
    </location>
</feature>
<dbReference type="PANTHER" id="PTHR42828">
    <property type="entry name" value="DHBP SYNTHASE RIBB-LIKE ALPHA/BETA DOMAIN-CONTAINING PROTEIN"/>
    <property type="match status" value="1"/>
</dbReference>
<dbReference type="Gene3D" id="3.90.870.10">
    <property type="entry name" value="DHBP synthase"/>
    <property type="match status" value="1"/>
</dbReference>
<dbReference type="STRING" id="1236989.JCM15548_11746"/>
<name>A0A0E9LVE9_9BACT</name>
<dbReference type="OrthoDB" id="9814580at2"/>
<comment type="caution">
    <text evidence="2">The sequence shown here is derived from an EMBL/GenBank/DDBJ whole genome shotgun (WGS) entry which is preliminary data.</text>
</comment>
<dbReference type="InterPro" id="IPR017945">
    <property type="entry name" value="DHBP_synth_RibB-like_a/b_dom"/>
</dbReference>
<reference evidence="2 3" key="1">
    <citation type="journal article" date="2015" name="Microbes Environ.">
        <title>Distribution and evolution of nitrogen fixation genes in the phylum bacteroidetes.</title>
        <authorList>
            <person name="Inoue J."/>
            <person name="Oshima K."/>
            <person name="Suda W."/>
            <person name="Sakamoto M."/>
            <person name="Iino T."/>
            <person name="Noda S."/>
            <person name="Hongoh Y."/>
            <person name="Hattori M."/>
            <person name="Ohkuma M."/>
        </authorList>
    </citation>
    <scope>NUCLEOTIDE SEQUENCE [LARGE SCALE GENOMIC DNA]</scope>
    <source>
        <strain evidence="2">JCM 15548</strain>
    </source>
</reference>
<dbReference type="RefSeq" id="WP_062123925.1">
    <property type="nucleotide sequence ID" value="NZ_BAZW01000010.1"/>
</dbReference>
<proteinExistence type="predicted"/>
<evidence type="ECO:0000313" key="3">
    <source>
        <dbReference type="Proteomes" id="UP000032900"/>
    </source>
</evidence>
<dbReference type="Pfam" id="PF01300">
    <property type="entry name" value="Sua5_yciO_yrdC"/>
    <property type="match status" value="1"/>
</dbReference>
<dbReference type="AlphaFoldDB" id="A0A0E9LVE9"/>